<feature type="compositionally biased region" description="Basic and acidic residues" evidence="1">
    <location>
        <begin position="1"/>
        <end position="14"/>
    </location>
</feature>
<dbReference type="Proteomes" id="UP001152795">
    <property type="component" value="Unassembled WGS sequence"/>
</dbReference>
<proteinExistence type="predicted"/>
<protein>
    <submittedName>
        <fullName evidence="2">Uncharacterized protein</fullName>
    </submittedName>
</protein>
<reference evidence="2" key="1">
    <citation type="submission" date="2020-04" db="EMBL/GenBank/DDBJ databases">
        <authorList>
            <person name="Alioto T."/>
            <person name="Alioto T."/>
            <person name="Gomez Garrido J."/>
        </authorList>
    </citation>
    <scope>NUCLEOTIDE SEQUENCE</scope>
    <source>
        <strain evidence="2">A484AB</strain>
    </source>
</reference>
<accession>A0A7D9IZS0</accession>
<dbReference type="EMBL" id="CACRXK020009422">
    <property type="protein sequence ID" value="CAB4017149.1"/>
    <property type="molecule type" value="Genomic_DNA"/>
</dbReference>
<sequence length="208" mass="23399">MPVKDTIVKQRESFSKPQLQSIKASLRQEKRQRMEDMSQPMWKRSFGQQDAFFDAARDGEEERIRRPHQGSGVAGREEEDCYAEPKSEQVFRGLWLTNNLIIIGLCSRGKVLSADAISIVCELALVPNNLLTSTPLMLSAVVFVAQQPMVGLVLPLLEMSKKQTMQGNRNLLHCVNATSILRTGVCDNESFFFAFSEPSGLNTRFVVF</sequence>
<organism evidence="2 3">
    <name type="scientific">Paramuricea clavata</name>
    <name type="common">Red gorgonian</name>
    <name type="synonym">Violescent sea-whip</name>
    <dbReference type="NCBI Taxonomy" id="317549"/>
    <lineage>
        <taxon>Eukaryota</taxon>
        <taxon>Metazoa</taxon>
        <taxon>Cnidaria</taxon>
        <taxon>Anthozoa</taxon>
        <taxon>Octocorallia</taxon>
        <taxon>Malacalcyonacea</taxon>
        <taxon>Plexauridae</taxon>
        <taxon>Paramuricea</taxon>
    </lineage>
</organism>
<feature type="compositionally biased region" description="Basic and acidic residues" evidence="1">
    <location>
        <begin position="26"/>
        <end position="36"/>
    </location>
</feature>
<evidence type="ECO:0000256" key="1">
    <source>
        <dbReference type="SAM" id="MobiDB-lite"/>
    </source>
</evidence>
<evidence type="ECO:0000313" key="2">
    <source>
        <dbReference type="EMBL" id="CAB4017149.1"/>
    </source>
</evidence>
<feature type="region of interest" description="Disordered" evidence="1">
    <location>
        <begin position="1"/>
        <end position="40"/>
    </location>
</feature>
<name>A0A7D9IZS0_PARCT</name>
<feature type="region of interest" description="Disordered" evidence="1">
    <location>
        <begin position="60"/>
        <end position="79"/>
    </location>
</feature>
<gene>
    <name evidence="2" type="ORF">PACLA_8A070552</name>
</gene>
<dbReference type="AlphaFoldDB" id="A0A7D9IZS0"/>
<keyword evidence="3" id="KW-1185">Reference proteome</keyword>
<evidence type="ECO:0000313" key="3">
    <source>
        <dbReference type="Proteomes" id="UP001152795"/>
    </source>
</evidence>
<comment type="caution">
    <text evidence="2">The sequence shown here is derived from an EMBL/GenBank/DDBJ whole genome shotgun (WGS) entry which is preliminary data.</text>
</comment>